<protein>
    <submittedName>
        <fullName evidence="2">Right-handed parallel beta-helix repeat-containing protein</fullName>
    </submittedName>
</protein>
<dbReference type="Proteomes" id="UP001060414">
    <property type="component" value="Chromosome"/>
</dbReference>
<evidence type="ECO:0000259" key="1">
    <source>
        <dbReference type="Pfam" id="PF05048"/>
    </source>
</evidence>
<evidence type="ECO:0000313" key="3">
    <source>
        <dbReference type="Proteomes" id="UP001060414"/>
    </source>
</evidence>
<dbReference type="RefSeq" id="WP_260746905.1">
    <property type="nucleotide sequence ID" value="NZ_CP092109.1"/>
</dbReference>
<keyword evidence="3" id="KW-1185">Reference proteome</keyword>
<dbReference type="SMART" id="SM00710">
    <property type="entry name" value="PbH1"/>
    <property type="match status" value="5"/>
</dbReference>
<reference evidence="2" key="1">
    <citation type="journal article" date="2022" name="Environ. Microbiol.">
        <title>Geoalkalibacter halelectricus SAP #1 sp. nov. possessing extracellular electron transfer and mineral#reducing capabilities from a haloalkaline environment.</title>
        <authorList>
            <person name="Yadav S."/>
            <person name="Singh R."/>
            <person name="Sundharam S.S."/>
            <person name="Chaudhary S."/>
            <person name="Krishnamurthi S."/>
            <person name="Patil S.A."/>
        </authorList>
    </citation>
    <scope>NUCLEOTIDE SEQUENCE</scope>
    <source>
        <strain evidence="2">SAP-1</strain>
    </source>
</reference>
<name>A0ABY5ZIL2_9BACT</name>
<sequence>MRALILIALLLFPVQAGAELVYRGMETLWQDTVWEGEVLIDGILTVAPEVTLEIRPGTVVRFTPMDSFGDGIGEHEIFIQGRLKAVGTAEQPIRFTSSDPNPGPASWGAINMMLSEDEENLLVHCIIEYAYRGFHAHFSRARVSDSLLRRNMRGFQFQESTVVIERCRVEDNVNGLQFRDSTVLLKDTWVSGSFWGVRCVYSEVDLVDCRIENNLINGVNLRDSTLRAQGNLIIGNRRGLYLQRSQGTVHGNLVTDSSEHGIFLEESDVVITGNRILANGRSGVRWLNAQGRLEGNHIEGNGLYAVSNEGDTPLAAAGNWWGTADPQEIALLARAASADEQRGAILLQNPLPVAPVLEVPHL</sequence>
<accession>A0ABY5ZIL2</accession>
<dbReference type="Pfam" id="PF05048">
    <property type="entry name" value="NosD"/>
    <property type="match status" value="1"/>
</dbReference>
<feature type="domain" description="Periplasmic copper-binding protein NosD beta helix" evidence="1">
    <location>
        <begin position="204"/>
        <end position="303"/>
    </location>
</feature>
<organism evidence="2 3">
    <name type="scientific">Geoalkalibacter halelectricus</name>
    <dbReference type="NCBI Taxonomy" id="2847045"/>
    <lineage>
        <taxon>Bacteria</taxon>
        <taxon>Pseudomonadati</taxon>
        <taxon>Thermodesulfobacteriota</taxon>
        <taxon>Desulfuromonadia</taxon>
        <taxon>Desulfuromonadales</taxon>
        <taxon>Geoalkalibacteraceae</taxon>
        <taxon>Geoalkalibacter</taxon>
    </lineage>
</organism>
<dbReference type="EMBL" id="CP092109">
    <property type="protein sequence ID" value="UWZ78551.1"/>
    <property type="molecule type" value="Genomic_DNA"/>
</dbReference>
<proteinExistence type="predicted"/>
<dbReference type="InterPro" id="IPR012334">
    <property type="entry name" value="Pectin_lyas_fold"/>
</dbReference>
<dbReference type="SUPFAM" id="SSF51126">
    <property type="entry name" value="Pectin lyase-like"/>
    <property type="match status" value="1"/>
</dbReference>
<dbReference type="InterPro" id="IPR006626">
    <property type="entry name" value="PbH1"/>
</dbReference>
<gene>
    <name evidence="2" type="ORF">L9S41_12790</name>
</gene>
<dbReference type="InterPro" id="IPR011050">
    <property type="entry name" value="Pectin_lyase_fold/virulence"/>
</dbReference>
<dbReference type="Gene3D" id="2.160.20.10">
    <property type="entry name" value="Single-stranded right-handed beta-helix, Pectin lyase-like"/>
    <property type="match status" value="1"/>
</dbReference>
<dbReference type="InterPro" id="IPR007742">
    <property type="entry name" value="NosD_dom"/>
</dbReference>
<evidence type="ECO:0000313" key="2">
    <source>
        <dbReference type="EMBL" id="UWZ78551.1"/>
    </source>
</evidence>